<dbReference type="InterPro" id="IPR036942">
    <property type="entry name" value="Beta-barrel_TonB_sf"/>
</dbReference>
<dbReference type="InterPro" id="IPR012910">
    <property type="entry name" value="Plug_dom"/>
</dbReference>
<dbReference type="PROSITE" id="PS52016">
    <property type="entry name" value="TONB_DEPENDENT_REC_3"/>
    <property type="match status" value="1"/>
</dbReference>
<accession>A0ABT8R8G0</accession>
<dbReference type="Gene3D" id="2.170.130.10">
    <property type="entry name" value="TonB-dependent receptor, plug domain"/>
    <property type="match status" value="1"/>
</dbReference>
<keyword evidence="5 9" id="KW-0798">TonB box</keyword>
<evidence type="ECO:0000313" key="14">
    <source>
        <dbReference type="Proteomes" id="UP001168528"/>
    </source>
</evidence>
<dbReference type="Pfam" id="PF00593">
    <property type="entry name" value="TonB_dep_Rec_b-barrel"/>
    <property type="match status" value="1"/>
</dbReference>
<dbReference type="InterPro" id="IPR000531">
    <property type="entry name" value="Beta-barrel_TonB"/>
</dbReference>
<evidence type="ECO:0000256" key="9">
    <source>
        <dbReference type="RuleBase" id="RU003357"/>
    </source>
</evidence>
<evidence type="ECO:0000256" key="5">
    <source>
        <dbReference type="ARBA" id="ARBA00023077"/>
    </source>
</evidence>
<dbReference type="NCBIfam" id="TIGR04057">
    <property type="entry name" value="SusC_RagA_signa"/>
    <property type="match status" value="1"/>
</dbReference>
<keyword evidence="2 8" id="KW-0813">Transport</keyword>
<evidence type="ECO:0000256" key="3">
    <source>
        <dbReference type="ARBA" id="ARBA00022452"/>
    </source>
</evidence>
<dbReference type="SUPFAM" id="SSF56935">
    <property type="entry name" value="Porins"/>
    <property type="match status" value="1"/>
</dbReference>
<evidence type="ECO:0000256" key="6">
    <source>
        <dbReference type="ARBA" id="ARBA00023136"/>
    </source>
</evidence>
<keyword evidence="14" id="KW-1185">Reference proteome</keyword>
<dbReference type="EMBL" id="JAUKPO010000011">
    <property type="protein sequence ID" value="MDO1448385.1"/>
    <property type="molecule type" value="Genomic_DNA"/>
</dbReference>
<dbReference type="Gene3D" id="2.40.170.20">
    <property type="entry name" value="TonB-dependent receptor, beta-barrel domain"/>
    <property type="match status" value="1"/>
</dbReference>
<keyword evidence="6 8" id="KW-0472">Membrane</keyword>
<evidence type="ECO:0000259" key="11">
    <source>
        <dbReference type="Pfam" id="PF00593"/>
    </source>
</evidence>
<feature type="domain" description="TonB-dependent receptor plug" evidence="12">
    <location>
        <begin position="120"/>
        <end position="255"/>
    </location>
</feature>
<dbReference type="InterPro" id="IPR039426">
    <property type="entry name" value="TonB-dep_rcpt-like"/>
</dbReference>
<reference evidence="13" key="1">
    <citation type="submission" date="2023-07" db="EMBL/GenBank/DDBJ databases">
        <title>The genome sequence of Rhodocytophaga aerolata KACC 12507.</title>
        <authorList>
            <person name="Zhang X."/>
        </authorList>
    </citation>
    <scope>NUCLEOTIDE SEQUENCE</scope>
    <source>
        <strain evidence="13">KACC 12507</strain>
    </source>
</reference>
<evidence type="ECO:0000256" key="10">
    <source>
        <dbReference type="SAM" id="SignalP"/>
    </source>
</evidence>
<feature type="signal peptide" evidence="10">
    <location>
        <begin position="1"/>
        <end position="23"/>
    </location>
</feature>
<evidence type="ECO:0000256" key="8">
    <source>
        <dbReference type="PROSITE-ProRule" id="PRU01360"/>
    </source>
</evidence>
<feature type="domain" description="TonB-dependent receptor-like beta-barrel" evidence="11">
    <location>
        <begin position="389"/>
        <end position="950"/>
    </location>
</feature>
<dbReference type="Pfam" id="PF13715">
    <property type="entry name" value="CarbopepD_reg_2"/>
    <property type="match status" value="1"/>
</dbReference>
<evidence type="ECO:0000256" key="7">
    <source>
        <dbReference type="ARBA" id="ARBA00023237"/>
    </source>
</evidence>
<evidence type="ECO:0000313" key="13">
    <source>
        <dbReference type="EMBL" id="MDO1448385.1"/>
    </source>
</evidence>
<keyword evidence="4 8" id="KW-0812">Transmembrane</keyword>
<gene>
    <name evidence="13" type="ORF">Q0590_19065</name>
</gene>
<dbReference type="RefSeq" id="WP_302039186.1">
    <property type="nucleotide sequence ID" value="NZ_JAUKPO010000011.1"/>
</dbReference>
<feature type="chain" id="PRO_5047178132" evidence="10">
    <location>
        <begin position="24"/>
        <end position="994"/>
    </location>
</feature>
<proteinExistence type="inferred from homology"/>
<keyword evidence="7 8" id="KW-0998">Cell outer membrane</keyword>
<evidence type="ECO:0000259" key="12">
    <source>
        <dbReference type="Pfam" id="PF07715"/>
    </source>
</evidence>
<dbReference type="Gene3D" id="2.60.40.1120">
    <property type="entry name" value="Carboxypeptidase-like, regulatory domain"/>
    <property type="match status" value="1"/>
</dbReference>
<comment type="similarity">
    <text evidence="8 9">Belongs to the TonB-dependent receptor family.</text>
</comment>
<dbReference type="NCBIfam" id="TIGR04056">
    <property type="entry name" value="OMP_RagA_SusC"/>
    <property type="match status" value="1"/>
</dbReference>
<dbReference type="SUPFAM" id="SSF49464">
    <property type="entry name" value="Carboxypeptidase regulatory domain-like"/>
    <property type="match status" value="1"/>
</dbReference>
<keyword evidence="10" id="KW-0732">Signal</keyword>
<dbReference type="InterPro" id="IPR037066">
    <property type="entry name" value="Plug_dom_sf"/>
</dbReference>
<dbReference type="Proteomes" id="UP001168528">
    <property type="component" value="Unassembled WGS sequence"/>
</dbReference>
<dbReference type="InterPro" id="IPR023996">
    <property type="entry name" value="TonB-dep_OMP_SusC/RagA"/>
</dbReference>
<comment type="caution">
    <text evidence="13">The sequence shown here is derived from an EMBL/GenBank/DDBJ whole genome shotgun (WGS) entry which is preliminary data.</text>
</comment>
<dbReference type="Pfam" id="PF07715">
    <property type="entry name" value="Plug"/>
    <property type="match status" value="1"/>
</dbReference>
<evidence type="ECO:0000256" key="2">
    <source>
        <dbReference type="ARBA" id="ARBA00022448"/>
    </source>
</evidence>
<organism evidence="13 14">
    <name type="scientific">Rhodocytophaga aerolata</name>
    <dbReference type="NCBI Taxonomy" id="455078"/>
    <lineage>
        <taxon>Bacteria</taxon>
        <taxon>Pseudomonadati</taxon>
        <taxon>Bacteroidota</taxon>
        <taxon>Cytophagia</taxon>
        <taxon>Cytophagales</taxon>
        <taxon>Rhodocytophagaceae</taxon>
        <taxon>Rhodocytophaga</taxon>
    </lineage>
</organism>
<evidence type="ECO:0000256" key="4">
    <source>
        <dbReference type="ARBA" id="ARBA00022692"/>
    </source>
</evidence>
<name>A0ABT8R8G0_9BACT</name>
<keyword evidence="3 8" id="KW-1134">Transmembrane beta strand</keyword>
<protein>
    <submittedName>
        <fullName evidence="13">SusC/RagA family TonB-linked outer membrane protein</fullName>
    </submittedName>
</protein>
<sequence>MNQRLHHLKWLLLWLLLPVTGMAQFTATGTITDKRTNEPVIGATVLVKGTTTGTVTNIDGNFSIAVPTQSATLAVSYVGYLSAEVPVNSSSGTLAIQLEEDITRLEEVVVSGLASSVKRSNLANAVATVSARELTGITNPQTLDGALYGKLTGANIVANSGAPGGGISMKLRGISTIIGSSEPLYIVDGVYMDNSAISSGINVVTAASRASGATSTQDNPANRIADLNPSDIENIEVLKGPSAAAIYGARANAGVVLITTKRGREGKTSVSFNQDIGFASALNLLGMRDYTDERVRTSFNEAELARFQAARSAGRLIDYEKELYGEKGLLINSRISVSGGTDKTKFFVSGTLQDEEGIIKNTGFERKTIRANIDHKISKVFDFSINTNYINSSTDRGVTNNDNAGISYGVALSSTVPWAELFPDERGVYPNNPYAASNFLQTRDLSTINEEVNRFLGGGSLNINLLRRSNSLLRVLLRGGFDYYNLSSTLYFPEELQWQQSGLTATNGLYSRGSGLAFNTNASAFLLFNTSLAGIDLTSQLGMTRLSFRNDRINTFATQLIPGQQNLEQAGATQVFNRSLESQDIGYVFQQEANFQDKIIATAGIRFDKSNMIGDPNALFAFPKVSLAVNLANFDFWTMETVNMLKLRAAYGEAGGIPSANPVSLQAPKFTVMVPSNISGETGLVIGVTQGKADILPERSKELETGIDVGLFDNKVSLEATYYIKTVDDLILLANLPTSTGFTNQYANVGTLRNNGIELSLGVAPVNTDAIRWNTKTNFWVNRAEITRLDVAPFNLGGFSNALGSFRIEQGKSATQIVGVVPEGGLAQIGDATPKFQLSFYNDITFLKNFQFSMLWHWKQGGQNINLTQLLTDLGQTSFDFDNDDNGNGIVNGVERTNTLGSDTRVWVQNSSYVKLREVALYYTIPGTVTKSFSMGAIEGIRLGVSGNNLLLFSNYNSYDPEVSNFGNNGISTGVEVTPFPSSRRIFFHLGVNF</sequence>
<comment type="subcellular location">
    <subcellularLocation>
        <location evidence="1 8">Cell outer membrane</location>
        <topology evidence="1 8">Multi-pass membrane protein</topology>
    </subcellularLocation>
</comment>
<dbReference type="InterPro" id="IPR023997">
    <property type="entry name" value="TonB-dep_OMP_SusC/RagA_CS"/>
</dbReference>
<evidence type="ECO:0000256" key="1">
    <source>
        <dbReference type="ARBA" id="ARBA00004571"/>
    </source>
</evidence>
<dbReference type="InterPro" id="IPR008969">
    <property type="entry name" value="CarboxyPept-like_regulatory"/>
</dbReference>